<dbReference type="RefSeq" id="XP_022246655.1">
    <property type="nucleotide sequence ID" value="XM_022390947.1"/>
</dbReference>
<name>A0ABM1SSP9_LIMPO</name>
<evidence type="ECO:0000256" key="1">
    <source>
        <dbReference type="ARBA" id="ARBA00000798"/>
    </source>
</evidence>
<dbReference type="Pfam" id="PF00614">
    <property type="entry name" value="PLDc"/>
    <property type="match status" value="1"/>
</dbReference>
<dbReference type="GeneID" id="106463456"/>
<dbReference type="InterPro" id="IPR001736">
    <property type="entry name" value="PLipase_D/transphosphatidylase"/>
</dbReference>
<feature type="domain" description="PX" evidence="12">
    <location>
        <begin position="70"/>
        <end position="207"/>
    </location>
</feature>
<dbReference type="CDD" id="cd09141">
    <property type="entry name" value="PLDc_vPLD1_2_yPLD_like_2"/>
    <property type="match status" value="1"/>
</dbReference>
<organism evidence="13 14">
    <name type="scientific">Limulus polyphemus</name>
    <name type="common">Atlantic horseshoe crab</name>
    <dbReference type="NCBI Taxonomy" id="6850"/>
    <lineage>
        <taxon>Eukaryota</taxon>
        <taxon>Metazoa</taxon>
        <taxon>Ecdysozoa</taxon>
        <taxon>Arthropoda</taxon>
        <taxon>Chelicerata</taxon>
        <taxon>Merostomata</taxon>
        <taxon>Xiphosura</taxon>
        <taxon>Limulidae</taxon>
        <taxon>Limulus</taxon>
    </lineage>
</organism>
<dbReference type="SMART" id="SM00312">
    <property type="entry name" value="PX"/>
    <property type="match status" value="1"/>
</dbReference>
<dbReference type="InterPro" id="IPR016555">
    <property type="entry name" value="PLipase_D_euk"/>
</dbReference>
<keyword evidence="4 9" id="KW-0378">Hydrolase</keyword>
<gene>
    <name evidence="14" type="primary">LOC106463456</name>
</gene>
<keyword evidence="6" id="KW-0443">Lipid metabolism</keyword>
<evidence type="ECO:0000259" key="11">
    <source>
        <dbReference type="PROSITE" id="PS50035"/>
    </source>
</evidence>
<dbReference type="InterPro" id="IPR025202">
    <property type="entry name" value="PLD-like_dom"/>
</dbReference>
<dbReference type="CDD" id="cd09138">
    <property type="entry name" value="PLDc_vPLD1_2_yPLD_like_1"/>
    <property type="match status" value="1"/>
</dbReference>
<dbReference type="InterPro" id="IPR015679">
    <property type="entry name" value="PLipase_D_fam"/>
</dbReference>
<feature type="region of interest" description="Disordered" evidence="10">
    <location>
        <begin position="586"/>
        <end position="613"/>
    </location>
</feature>
<dbReference type="PIRSF" id="PIRSF009376">
    <property type="entry name" value="Phospholipase_D_euk"/>
    <property type="match status" value="1"/>
</dbReference>
<keyword evidence="3" id="KW-0677">Repeat</keyword>
<dbReference type="SMART" id="SM00155">
    <property type="entry name" value="PLDc"/>
    <property type="match status" value="2"/>
</dbReference>
<dbReference type="PROSITE" id="PS50035">
    <property type="entry name" value="PLD"/>
    <property type="match status" value="2"/>
</dbReference>
<evidence type="ECO:0000256" key="8">
    <source>
        <dbReference type="ARBA" id="ARBA00037868"/>
    </source>
</evidence>
<evidence type="ECO:0000256" key="4">
    <source>
        <dbReference type="ARBA" id="ARBA00022801"/>
    </source>
</evidence>
<evidence type="ECO:0000256" key="3">
    <source>
        <dbReference type="ARBA" id="ARBA00022737"/>
    </source>
</evidence>
<dbReference type="CDD" id="cd06895">
    <property type="entry name" value="PX_PLD"/>
    <property type="match status" value="1"/>
</dbReference>
<dbReference type="Pfam" id="PF00787">
    <property type="entry name" value="PX"/>
    <property type="match status" value="1"/>
</dbReference>
<evidence type="ECO:0000313" key="14">
    <source>
        <dbReference type="RefSeq" id="XP_022246655.1"/>
    </source>
</evidence>
<keyword evidence="13" id="KW-1185">Reference proteome</keyword>
<evidence type="ECO:0000259" key="12">
    <source>
        <dbReference type="PROSITE" id="PS50195"/>
    </source>
</evidence>
<dbReference type="PANTHER" id="PTHR18896:SF76">
    <property type="entry name" value="PHOSPHOLIPASE"/>
    <property type="match status" value="1"/>
</dbReference>
<dbReference type="Gene3D" id="3.30.1520.10">
    <property type="entry name" value="Phox-like domain"/>
    <property type="match status" value="1"/>
</dbReference>
<comment type="subcellular location">
    <subcellularLocation>
        <location evidence="8">Endomembrane system</location>
        <topology evidence="8">Lipid-anchor</topology>
    </subcellularLocation>
</comment>
<sequence>MAVSDLEVNHHQTELDSDFEELNLPVTDDELDEDSLPVTECSRGISFCRIHEPTYAFDDVKQHMFIPHCGISIRISNEERCSTSHFLNPNLYIIEIQHGNFQWTVKRRYKHFHELHKHLRVYRAKMAIPIGTRQHQERRQSYHKVCKKKGKKSLPRFPQRPEALIAHDLLDRRRAQLEDYLKNLLAIPIYRCHPETLKFLEISPVSFIEALGQKGKEGLVKKRSGGHQVVTVCMRFKWIFFYFCSSWRKRWLVCKNNFIAYIRPRDGIIKSVLLMDQGFHVEQGIISTGIPHGLLISNLSRKLLVKCWTKRKQQEWAQYIMEVANTSARDFTQQNRYDSFAPVRNNVSCRWFIDGATYFEAVADALQLAQEEIFITDWWLSPEIYLKRPVIHGERWRLDKILQRKAQQGVKIFVLLYKEVELALGINSLYSKRQLVQQHPNIKVLRHPDHVPGGVLFWAHHEKIIAIDQTYAFIGGLDLCYGRWDDYLHRLTDLGGIAVNKPRANTVSPGIHASTSPIDTPLIQRSHSALQLDMLDSPSNPTEQSTMLIPSIHISSSLSVENISYQNQVTIQQATCDSDLPNAFEARKEDEEVPDDKGLGTDNARKTEIHKEQNTKKWKYIIQKKKHSENLDSDDDNPEGNMDEMKKLKDGKQEADDEVDEHGFKGRRLYSSRHKSRKVIQAVARLQALKHRMRRHSSGSIDSLNEGFSNTLNIPVGDLRQSTSEIALNELGLKGTPKLWFGKDYSNFIVKDFIQLEQPYQDLVNRNTTPRMPWHDIGLLLQGSSARDVSRHFIQRWNFTKFEKAKQYVKYPWLLPKAYDNLNNFPSLPKESTGQMLCANVQILRSIGEWSAGVRETEQSIHNAYIDIIQNAKHFIYIENQFFITQAAGNTYVFNEISEALYRRIIIAHKNKEKFRVYVVMPLLPAFEGELGTTGGTAIQAITHWNYASISRGPNSLLQRLSARVGDPTNYISFYGLRNHETLHNNLVTELVYVHSKMMIVDDRTVIIGSANINDRSLLGERDSEIAAVMEDVDFQKSIMNGTPYQAGVFAGTLRKSLFREHLGLDEKNSETDLRDPVSDTFYKDVWLTVAALNTSIFEKVFRCIPTDEVHKFAQIKTHQTQQGLAQTNPAKAQLELQKVRGHLVLLPLSFLSEEDLTPSSGTKEYFLPTFTWT</sequence>
<dbReference type="PANTHER" id="PTHR18896">
    <property type="entry name" value="PHOSPHOLIPASE D"/>
    <property type="match status" value="1"/>
</dbReference>
<feature type="compositionally biased region" description="Acidic residues" evidence="10">
    <location>
        <begin position="631"/>
        <end position="642"/>
    </location>
</feature>
<accession>A0ABM1SSP9</accession>
<dbReference type="Gene3D" id="3.30.870.10">
    <property type="entry name" value="Endonuclease Chain A"/>
    <property type="match status" value="3"/>
</dbReference>
<feature type="domain" description="PLD phosphodiesterase" evidence="11">
    <location>
        <begin position="456"/>
        <end position="483"/>
    </location>
</feature>
<dbReference type="Pfam" id="PF13091">
    <property type="entry name" value="PLDc_2"/>
    <property type="match status" value="1"/>
</dbReference>
<dbReference type="Proteomes" id="UP000694941">
    <property type="component" value="Unplaced"/>
</dbReference>
<dbReference type="InterPro" id="IPR001683">
    <property type="entry name" value="PX_dom"/>
</dbReference>
<evidence type="ECO:0000313" key="13">
    <source>
        <dbReference type="Proteomes" id="UP000694941"/>
    </source>
</evidence>
<proteinExistence type="inferred from homology"/>
<evidence type="ECO:0000256" key="7">
    <source>
        <dbReference type="ARBA" id="ARBA00023288"/>
    </source>
</evidence>
<protein>
    <recommendedName>
        <fullName evidence="9">Phospholipase</fullName>
        <ecNumber evidence="9">3.1.4.4</ecNumber>
    </recommendedName>
</protein>
<evidence type="ECO:0000256" key="2">
    <source>
        <dbReference type="ARBA" id="ARBA00008664"/>
    </source>
</evidence>
<comment type="similarity">
    <text evidence="2 9">Belongs to the phospholipase D family.</text>
</comment>
<dbReference type="InterPro" id="IPR011993">
    <property type="entry name" value="PH-like_dom_sf"/>
</dbReference>
<evidence type="ECO:0000256" key="5">
    <source>
        <dbReference type="ARBA" id="ARBA00022963"/>
    </source>
</evidence>
<evidence type="ECO:0000256" key="6">
    <source>
        <dbReference type="ARBA" id="ARBA00023098"/>
    </source>
</evidence>
<dbReference type="Gene3D" id="2.30.29.30">
    <property type="entry name" value="Pleckstrin-homology domain (PH domain)/Phosphotyrosine-binding domain (PTB)"/>
    <property type="match status" value="1"/>
</dbReference>
<evidence type="ECO:0000256" key="9">
    <source>
        <dbReference type="PIRNR" id="PIRNR009376"/>
    </source>
</evidence>
<dbReference type="SUPFAM" id="SSF50729">
    <property type="entry name" value="PH domain-like"/>
    <property type="match status" value="1"/>
</dbReference>
<feature type="compositionally biased region" description="Basic and acidic residues" evidence="10">
    <location>
        <begin position="643"/>
        <end position="654"/>
    </location>
</feature>
<dbReference type="InterPro" id="IPR036871">
    <property type="entry name" value="PX_dom_sf"/>
</dbReference>
<feature type="region of interest" description="Disordered" evidence="10">
    <location>
        <begin position="627"/>
        <end position="661"/>
    </location>
</feature>
<dbReference type="PROSITE" id="PS50195">
    <property type="entry name" value="PX"/>
    <property type="match status" value="1"/>
</dbReference>
<keyword evidence="5 9" id="KW-0442">Lipid degradation</keyword>
<dbReference type="SUPFAM" id="SSF64268">
    <property type="entry name" value="PX domain"/>
    <property type="match status" value="1"/>
</dbReference>
<evidence type="ECO:0000256" key="10">
    <source>
        <dbReference type="SAM" id="MobiDB-lite"/>
    </source>
</evidence>
<feature type="domain" description="PLD phosphodiesterase" evidence="11">
    <location>
        <begin position="990"/>
        <end position="1017"/>
    </location>
</feature>
<dbReference type="EC" id="3.1.4.4" evidence="9"/>
<reference evidence="14" key="1">
    <citation type="submission" date="2025-08" db="UniProtKB">
        <authorList>
            <consortium name="RefSeq"/>
        </authorList>
    </citation>
    <scope>IDENTIFICATION</scope>
    <source>
        <tissue evidence="14">Muscle</tissue>
    </source>
</reference>
<dbReference type="SUPFAM" id="SSF56024">
    <property type="entry name" value="Phospholipase D/nuclease"/>
    <property type="match status" value="3"/>
</dbReference>
<keyword evidence="7" id="KW-0449">Lipoprotein</keyword>
<comment type="catalytic activity">
    <reaction evidence="1 9">
        <text>a 1,2-diacyl-sn-glycero-3-phosphocholine + H2O = a 1,2-diacyl-sn-glycero-3-phosphate + choline + H(+)</text>
        <dbReference type="Rhea" id="RHEA:14445"/>
        <dbReference type="ChEBI" id="CHEBI:15354"/>
        <dbReference type="ChEBI" id="CHEBI:15377"/>
        <dbReference type="ChEBI" id="CHEBI:15378"/>
        <dbReference type="ChEBI" id="CHEBI:57643"/>
        <dbReference type="ChEBI" id="CHEBI:58608"/>
        <dbReference type="EC" id="3.1.4.4"/>
    </reaction>
</comment>
<dbReference type="CDD" id="cd01254">
    <property type="entry name" value="PH_PLD"/>
    <property type="match status" value="1"/>
</dbReference>